<proteinExistence type="predicted"/>
<organism evidence="3 4">
    <name type="scientific">Adiantum capillus-veneris</name>
    <name type="common">Maidenhair fern</name>
    <dbReference type="NCBI Taxonomy" id="13818"/>
    <lineage>
        <taxon>Eukaryota</taxon>
        <taxon>Viridiplantae</taxon>
        <taxon>Streptophyta</taxon>
        <taxon>Embryophyta</taxon>
        <taxon>Tracheophyta</taxon>
        <taxon>Polypodiopsida</taxon>
        <taxon>Polypodiidae</taxon>
        <taxon>Polypodiales</taxon>
        <taxon>Pteridineae</taxon>
        <taxon>Pteridaceae</taxon>
        <taxon>Vittarioideae</taxon>
        <taxon>Adiantum</taxon>
    </lineage>
</organism>
<evidence type="ECO:0000256" key="2">
    <source>
        <dbReference type="SAM" id="Phobius"/>
    </source>
</evidence>
<reference evidence="3" key="1">
    <citation type="submission" date="2021-01" db="EMBL/GenBank/DDBJ databases">
        <title>Adiantum capillus-veneris genome.</title>
        <authorList>
            <person name="Fang Y."/>
            <person name="Liao Q."/>
        </authorList>
    </citation>
    <scope>NUCLEOTIDE SEQUENCE</scope>
    <source>
        <strain evidence="3">H3</strain>
        <tissue evidence="3">Leaf</tissue>
    </source>
</reference>
<sequence length="374" mass="40426">MEASRHRASLSSSSSSQYSSSSSAAKHFSSAAQQGVVTHFAASSDADRQSALSFEPFVKKYAWAAMGIVIAISGSLMLLACSSSSSSSSKQAKRNASRGATSTSRAHHYSQRAITPMNIIRAFHSQGTNTEAELIVEDAMAASAESKEAKKVITASSNVIIDADVCSPVPELIIRDTSESTFASGQLHPPSLIDTETLDRSAPLTIFSSLTCPVPAETIRRPVSWSEPYVQKEDFESLSSYGGHPNLALEPLKPTSHISSSPSTTTKRKNIPILGPSSKTADKSIHVLAPTSKSSDKSSSSYPYTSLASSSKGPHQYISYKLPPLSWTQVRIDLFLLISILSLIFFYLYLKRDIHKPVEIQPVKVPFPILRLFP</sequence>
<protein>
    <submittedName>
        <fullName evidence="3">Uncharacterized protein</fullName>
    </submittedName>
</protein>
<evidence type="ECO:0000313" key="3">
    <source>
        <dbReference type="EMBL" id="KAI5072859.1"/>
    </source>
</evidence>
<dbReference type="OrthoDB" id="10624262at2759"/>
<comment type="caution">
    <text evidence="3">The sequence shown here is derived from an EMBL/GenBank/DDBJ whole genome shotgun (WGS) entry which is preliminary data.</text>
</comment>
<feature type="region of interest" description="Disordered" evidence="1">
    <location>
        <begin position="1"/>
        <end position="21"/>
    </location>
</feature>
<gene>
    <name evidence="3" type="ORF">GOP47_0012965</name>
</gene>
<keyword evidence="2" id="KW-1133">Transmembrane helix</keyword>
<keyword evidence="2" id="KW-0812">Transmembrane</keyword>
<dbReference type="AlphaFoldDB" id="A0A9D4URP0"/>
<evidence type="ECO:0000256" key="1">
    <source>
        <dbReference type="SAM" id="MobiDB-lite"/>
    </source>
</evidence>
<dbReference type="EMBL" id="JABFUD020000012">
    <property type="protein sequence ID" value="KAI5072859.1"/>
    <property type="molecule type" value="Genomic_DNA"/>
</dbReference>
<accession>A0A9D4URP0</accession>
<feature type="compositionally biased region" description="Low complexity" evidence="1">
    <location>
        <begin position="288"/>
        <end position="311"/>
    </location>
</feature>
<name>A0A9D4URP0_ADICA</name>
<feature type="region of interest" description="Disordered" evidence="1">
    <location>
        <begin position="247"/>
        <end position="313"/>
    </location>
</feature>
<feature type="compositionally biased region" description="Low complexity" evidence="1">
    <location>
        <begin position="254"/>
        <end position="265"/>
    </location>
</feature>
<keyword evidence="4" id="KW-1185">Reference proteome</keyword>
<feature type="compositionally biased region" description="Low complexity" evidence="1">
    <location>
        <begin position="9"/>
        <end position="21"/>
    </location>
</feature>
<feature type="transmembrane region" description="Helical" evidence="2">
    <location>
        <begin position="332"/>
        <end position="350"/>
    </location>
</feature>
<evidence type="ECO:0000313" key="4">
    <source>
        <dbReference type="Proteomes" id="UP000886520"/>
    </source>
</evidence>
<keyword evidence="2" id="KW-0472">Membrane</keyword>
<dbReference type="Proteomes" id="UP000886520">
    <property type="component" value="Chromosome 12"/>
</dbReference>
<feature type="region of interest" description="Disordered" evidence="1">
    <location>
        <begin position="86"/>
        <end position="108"/>
    </location>
</feature>